<evidence type="ECO:0000313" key="4">
    <source>
        <dbReference type="Proteomes" id="UP001214854"/>
    </source>
</evidence>
<evidence type="ECO:0000256" key="1">
    <source>
        <dbReference type="SAM" id="MobiDB-lite"/>
    </source>
</evidence>
<evidence type="ECO:0000313" key="3">
    <source>
        <dbReference type="EMBL" id="MDC7681821.1"/>
    </source>
</evidence>
<keyword evidence="2" id="KW-0732">Signal</keyword>
<feature type="region of interest" description="Disordered" evidence="1">
    <location>
        <begin position="100"/>
        <end position="121"/>
    </location>
</feature>
<keyword evidence="4" id="KW-1185">Reference proteome</keyword>
<proteinExistence type="predicted"/>
<accession>A0ABT5HP36</accession>
<sequence length="121" mass="12491">MLAVVVALCAQVLFPPHLMAAAPDGGGFVLCNTQAPVVDTQLSQAVATDTASKAFKDKSVQGLKCADCVLASLTGLTEPEFTVTPVVYTIVAVSAVVPADSERPKARAPPRPHSCGPPHRV</sequence>
<reference evidence="3 4" key="1">
    <citation type="submission" date="2023-01" db="EMBL/GenBank/DDBJ databases">
        <title>Novel species of the genus Asticcacaulis isolated from rivers.</title>
        <authorList>
            <person name="Lu H."/>
        </authorList>
    </citation>
    <scope>NUCLEOTIDE SEQUENCE [LARGE SCALE GENOMIC DNA]</scope>
    <source>
        <strain evidence="3 4">BYS171W</strain>
    </source>
</reference>
<dbReference type="EMBL" id="JAQQKX010000001">
    <property type="protein sequence ID" value="MDC7681821.1"/>
    <property type="molecule type" value="Genomic_DNA"/>
</dbReference>
<feature type="signal peptide" evidence="2">
    <location>
        <begin position="1"/>
        <end position="20"/>
    </location>
</feature>
<evidence type="ECO:0000256" key="2">
    <source>
        <dbReference type="SAM" id="SignalP"/>
    </source>
</evidence>
<gene>
    <name evidence="3" type="ORF">PQU92_00930</name>
</gene>
<protein>
    <recommendedName>
        <fullName evidence="5">DUF2946 domain-containing protein</fullName>
    </recommendedName>
</protein>
<organism evidence="3 4">
    <name type="scientific">Asticcacaulis aquaticus</name>
    <dbReference type="NCBI Taxonomy" id="2984212"/>
    <lineage>
        <taxon>Bacteria</taxon>
        <taxon>Pseudomonadati</taxon>
        <taxon>Pseudomonadota</taxon>
        <taxon>Alphaproteobacteria</taxon>
        <taxon>Caulobacterales</taxon>
        <taxon>Caulobacteraceae</taxon>
        <taxon>Asticcacaulis</taxon>
    </lineage>
</organism>
<name>A0ABT5HP36_9CAUL</name>
<dbReference type="Proteomes" id="UP001214854">
    <property type="component" value="Unassembled WGS sequence"/>
</dbReference>
<comment type="caution">
    <text evidence="3">The sequence shown here is derived from an EMBL/GenBank/DDBJ whole genome shotgun (WGS) entry which is preliminary data.</text>
</comment>
<evidence type="ECO:0008006" key="5">
    <source>
        <dbReference type="Google" id="ProtNLM"/>
    </source>
</evidence>
<feature type="chain" id="PRO_5046822395" description="DUF2946 domain-containing protein" evidence="2">
    <location>
        <begin position="21"/>
        <end position="121"/>
    </location>
</feature>
<dbReference type="RefSeq" id="WP_272746340.1">
    <property type="nucleotide sequence ID" value="NZ_JAQQKX010000001.1"/>
</dbReference>